<sequence length="754" mass="84067">MSLHKGNTFHYSSSPPKDDDPILSIHHLARRSPTCSQSMLASWLSDKTDVTESLRDFEETFSGARGRRSSNRRRSIKDFEDRVKVRRGSVSSDEGLGGSVVSASSDKSLSQKFERALDLLERDSALGSSIGDRSSVSGGHASEEDGSSTKNLIQATNASGSAPPQRRQKSTRSNASAVTQSVAPPSRSTSQPLLSPFARKKINKYIIAPILREERFEDFHPLVSSLGVKSNKNRCLRDIERSLIFQPLTFDITPQLYRTFGEFSIQLVLDTYQQLPETEQRRADDRPYDNGYFLDLVQQVGRLASQIGHTQTESGELDTDSFDSPYDEVTLEGGLSTTGNMAELVGWKNGRATSLRTGEEYTPLPGIKRSASSLHDEDVARSMARRKKGVIPEIIEMQCSDPGCDKIFTRKCDLAKHEKTHSRPFKCPHKDCKYSEMGLPTEKERDRHINDKHDPNPHFYQCQFCEFKTKRESNCKQHMEKKHSWNYERAKGKDKNMTMKMTPGQTPQTPALDYNSSMQSPMSYTSGAWDESRSRSVSLAGPSITSAQVTPFERPLSAFEGYGQASNHSAIFPRSDAYQQSTFDFNSFVPGNSYISPVSSHRNMTPSTPAYSNITGQSPFSAHMDVAMDYTTPYDNYASLPTPESFLQSVSRHQSISNPSPMYQDVEQSNMYDGGDVFFDDPLISGTTAAPDHDFDLFSGVGDSGRNAFTNPSAANATLFPIMQNDEQFHAAVEKELIDEIYSESESNYDYGAN</sequence>
<feature type="compositionally biased region" description="Polar residues" evidence="9">
    <location>
        <begin position="148"/>
        <end position="162"/>
    </location>
</feature>
<dbReference type="GeneID" id="19977866"/>
<reference evidence="11 12" key="1">
    <citation type="submission" date="2013-03" db="EMBL/GenBank/DDBJ databases">
        <title>The Genome Sequence of Phialophora europaea CBS 101466.</title>
        <authorList>
            <consortium name="The Broad Institute Genomics Platform"/>
            <person name="Cuomo C."/>
            <person name="de Hoog S."/>
            <person name="Gorbushina A."/>
            <person name="Walker B."/>
            <person name="Young S.K."/>
            <person name="Zeng Q."/>
            <person name="Gargeya S."/>
            <person name="Fitzgerald M."/>
            <person name="Haas B."/>
            <person name="Abouelleil A."/>
            <person name="Allen A.W."/>
            <person name="Alvarado L."/>
            <person name="Arachchi H.M."/>
            <person name="Berlin A.M."/>
            <person name="Chapman S.B."/>
            <person name="Gainer-Dewar J."/>
            <person name="Goldberg J."/>
            <person name="Griggs A."/>
            <person name="Gujja S."/>
            <person name="Hansen M."/>
            <person name="Howarth C."/>
            <person name="Imamovic A."/>
            <person name="Ireland A."/>
            <person name="Larimer J."/>
            <person name="McCowan C."/>
            <person name="Murphy C."/>
            <person name="Pearson M."/>
            <person name="Poon T.W."/>
            <person name="Priest M."/>
            <person name="Roberts A."/>
            <person name="Saif S."/>
            <person name="Shea T."/>
            <person name="Sisk P."/>
            <person name="Sykes S."/>
            <person name="Wortman J."/>
            <person name="Nusbaum C."/>
            <person name="Birren B."/>
        </authorList>
    </citation>
    <scope>NUCLEOTIDE SEQUENCE [LARGE SCALE GENOMIC DNA]</scope>
    <source>
        <strain evidence="11 12">CBS 101466</strain>
    </source>
</reference>
<comment type="subcellular location">
    <subcellularLocation>
        <location evidence="1">Nucleus</location>
    </subcellularLocation>
</comment>
<feature type="region of interest" description="Disordered" evidence="9">
    <location>
        <begin position="1"/>
        <end position="22"/>
    </location>
</feature>
<dbReference type="InterPro" id="IPR051061">
    <property type="entry name" value="Zinc_finger_trans_reg"/>
</dbReference>
<dbReference type="EMBL" id="KB822715">
    <property type="protein sequence ID" value="ETN44347.1"/>
    <property type="molecule type" value="Genomic_DNA"/>
</dbReference>
<evidence type="ECO:0000256" key="8">
    <source>
        <dbReference type="PROSITE-ProRule" id="PRU00042"/>
    </source>
</evidence>
<keyword evidence="3 8" id="KW-0863">Zinc-finger</keyword>
<evidence type="ECO:0000313" key="11">
    <source>
        <dbReference type="EMBL" id="ETN44347.1"/>
    </source>
</evidence>
<evidence type="ECO:0000313" key="12">
    <source>
        <dbReference type="Proteomes" id="UP000030752"/>
    </source>
</evidence>
<evidence type="ECO:0000256" key="6">
    <source>
        <dbReference type="ARBA" id="ARBA00023163"/>
    </source>
</evidence>
<keyword evidence="6" id="KW-0804">Transcription</keyword>
<evidence type="ECO:0000259" key="10">
    <source>
        <dbReference type="PROSITE" id="PS50157"/>
    </source>
</evidence>
<protein>
    <recommendedName>
        <fullName evidence="10">C2H2-type domain-containing protein</fullName>
    </recommendedName>
</protein>
<dbReference type="PROSITE" id="PS50157">
    <property type="entry name" value="ZINC_FINGER_C2H2_2"/>
    <property type="match status" value="1"/>
</dbReference>
<dbReference type="PROSITE" id="PS00028">
    <property type="entry name" value="ZINC_FINGER_C2H2_1"/>
    <property type="match status" value="1"/>
</dbReference>
<gene>
    <name evidence="11" type="ORF">HMPREF1541_10527</name>
</gene>
<dbReference type="SMART" id="SM00355">
    <property type="entry name" value="ZnF_C2H2"/>
    <property type="match status" value="3"/>
</dbReference>
<dbReference type="STRING" id="1220924.W2S6N9"/>
<feature type="region of interest" description="Disordered" evidence="9">
    <location>
        <begin position="128"/>
        <end position="194"/>
    </location>
</feature>
<dbReference type="InParanoid" id="W2S6N9"/>
<keyword evidence="5" id="KW-0805">Transcription regulation</keyword>
<accession>W2S6N9</accession>
<feature type="compositionally biased region" description="Polar residues" evidence="9">
    <location>
        <begin position="171"/>
        <end position="193"/>
    </location>
</feature>
<dbReference type="VEuPathDB" id="FungiDB:HMPREF1541_10527"/>
<keyword evidence="7" id="KW-0539">Nucleus</keyword>
<evidence type="ECO:0000256" key="1">
    <source>
        <dbReference type="ARBA" id="ARBA00004123"/>
    </source>
</evidence>
<proteinExistence type="predicted"/>
<evidence type="ECO:0000256" key="9">
    <source>
        <dbReference type="SAM" id="MobiDB-lite"/>
    </source>
</evidence>
<dbReference type="InterPro" id="IPR013087">
    <property type="entry name" value="Znf_C2H2_type"/>
</dbReference>
<dbReference type="PANTHER" id="PTHR46179:SF13">
    <property type="entry name" value="C2H2-TYPE DOMAIN-CONTAINING PROTEIN"/>
    <property type="match status" value="1"/>
</dbReference>
<dbReference type="Proteomes" id="UP000030752">
    <property type="component" value="Unassembled WGS sequence"/>
</dbReference>
<keyword evidence="12" id="KW-1185">Reference proteome</keyword>
<dbReference type="OrthoDB" id="9368434at2759"/>
<dbReference type="HOGENOM" id="CLU_008243_0_0_1"/>
<dbReference type="eggNOG" id="ENOG502S2AR">
    <property type="taxonomic scope" value="Eukaryota"/>
</dbReference>
<evidence type="ECO:0000256" key="3">
    <source>
        <dbReference type="ARBA" id="ARBA00022771"/>
    </source>
</evidence>
<dbReference type="GO" id="GO:0005634">
    <property type="term" value="C:nucleus"/>
    <property type="evidence" value="ECO:0007669"/>
    <property type="project" value="UniProtKB-SubCell"/>
</dbReference>
<dbReference type="GO" id="GO:0008270">
    <property type="term" value="F:zinc ion binding"/>
    <property type="evidence" value="ECO:0007669"/>
    <property type="project" value="UniProtKB-KW"/>
</dbReference>
<dbReference type="Gene3D" id="3.30.160.60">
    <property type="entry name" value="Classic Zinc Finger"/>
    <property type="match status" value="2"/>
</dbReference>
<keyword evidence="2" id="KW-0479">Metal-binding</keyword>
<name>W2S6N9_CYPE1</name>
<dbReference type="GO" id="GO:0006357">
    <property type="term" value="P:regulation of transcription by RNA polymerase II"/>
    <property type="evidence" value="ECO:0007669"/>
    <property type="project" value="TreeGrafter"/>
</dbReference>
<keyword evidence="4" id="KW-0862">Zinc</keyword>
<feature type="domain" description="C2H2-type" evidence="10">
    <location>
        <begin position="397"/>
        <end position="426"/>
    </location>
</feature>
<dbReference type="PANTHER" id="PTHR46179">
    <property type="entry name" value="ZINC FINGER PROTEIN"/>
    <property type="match status" value="1"/>
</dbReference>
<organism evidence="11 12">
    <name type="scientific">Cyphellophora europaea (strain CBS 101466)</name>
    <name type="common">Phialophora europaea</name>
    <dbReference type="NCBI Taxonomy" id="1220924"/>
    <lineage>
        <taxon>Eukaryota</taxon>
        <taxon>Fungi</taxon>
        <taxon>Dikarya</taxon>
        <taxon>Ascomycota</taxon>
        <taxon>Pezizomycotina</taxon>
        <taxon>Eurotiomycetes</taxon>
        <taxon>Chaetothyriomycetidae</taxon>
        <taxon>Chaetothyriales</taxon>
        <taxon>Cyphellophoraceae</taxon>
        <taxon>Cyphellophora</taxon>
    </lineage>
</organism>
<feature type="region of interest" description="Disordered" evidence="9">
    <location>
        <begin position="84"/>
        <end position="107"/>
    </location>
</feature>
<dbReference type="AlphaFoldDB" id="W2S6N9"/>
<evidence type="ECO:0000256" key="4">
    <source>
        <dbReference type="ARBA" id="ARBA00022833"/>
    </source>
</evidence>
<evidence type="ECO:0000256" key="5">
    <source>
        <dbReference type="ARBA" id="ARBA00023015"/>
    </source>
</evidence>
<dbReference type="RefSeq" id="XP_008713420.1">
    <property type="nucleotide sequence ID" value="XM_008715198.1"/>
</dbReference>
<evidence type="ECO:0000256" key="2">
    <source>
        <dbReference type="ARBA" id="ARBA00022723"/>
    </source>
</evidence>
<evidence type="ECO:0000256" key="7">
    <source>
        <dbReference type="ARBA" id="ARBA00023242"/>
    </source>
</evidence>